<feature type="coiled-coil region" evidence="3">
    <location>
        <begin position="1636"/>
        <end position="1685"/>
    </location>
</feature>
<dbReference type="PROSITE" id="PS50119">
    <property type="entry name" value="ZF_BBOX"/>
    <property type="match status" value="2"/>
</dbReference>
<dbReference type="GO" id="GO:0008270">
    <property type="term" value="F:zinc ion binding"/>
    <property type="evidence" value="ECO:0007669"/>
    <property type="project" value="UniProtKB-KW"/>
</dbReference>
<feature type="repeat" description="ANK" evidence="1">
    <location>
        <begin position="480"/>
        <end position="512"/>
    </location>
</feature>
<evidence type="ECO:0000313" key="5">
    <source>
        <dbReference type="EMBL" id="VDI41537.1"/>
    </source>
</evidence>
<dbReference type="EMBL" id="UYJE01005908">
    <property type="protein sequence ID" value="VDI41537.1"/>
    <property type="molecule type" value="Genomic_DNA"/>
</dbReference>
<dbReference type="PROSITE" id="PS50297">
    <property type="entry name" value="ANK_REP_REGION"/>
    <property type="match status" value="2"/>
</dbReference>
<dbReference type="InterPro" id="IPR000315">
    <property type="entry name" value="Znf_B-box"/>
</dbReference>
<dbReference type="Pfam" id="PF12796">
    <property type="entry name" value="Ank_2"/>
    <property type="match status" value="2"/>
</dbReference>
<evidence type="ECO:0000256" key="3">
    <source>
        <dbReference type="SAM" id="Coils"/>
    </source>
</evidence>
<proteinExistence type="predicted"/>
<dbReference type="Proteomes" id="UP000596742">
    <property type="component" value="Unassembled WGS sequence"/>
</dbReference>
<keyword evidence="6" id="KW-1185">Reference proteome</keyword>
<dbReference type="SUPFAM" id="SSF57845">
    <property type="entry name" value="B-box zinc-binding domain"/>
    <property type="match status" value="1"/>
</dbReference>
<keyword evidence="2" id="KW-0862">Zinc</keyword>
<keyword evidence="3" id="KW-0175">Coiled coil</keyword>
<comment type="caution">
    <text evidence="5">The sequence shown here is derived from an EMBL/GenBank/DDBJ whole genome shotgun (WGS) entry which is preliminary data.</text>
</comment>
<dbReference type="PROSITE" id="PS50088">
    <property type="entry name" value="ANK_REPEAT"/>
    <property type="match status" value="2"/>
</dbReference>
<protein>
    <recommendedName>
        <fullName evidence="4">B box-type domain-containing protein</fullName>
    </recommendedName>
</protein>
<name>A0A8B6EXZ4_MYTGA</name>
<evidence type="ECO:0000256" key="2">
    <source>
        <dbReference type="PROSITE-ProRule" id="PRU00024"/>
    </source>
</evidence>
<dbReference type="Gene3D" id="2.120.10.30">
    <property type="entry name" value="TolB, C-terminal domain"/>
    <property type="match status" value="1"/>
</dbReference>
<dbReference type="PANTHER" id="PTHR24121:SF21">
    <property type="entry name" value="ANKYRIN REPEAT FAMILY PROTEIN"/>
    <property type="match status" value="1"/>
</dbReference>
<dbReference type="PANTHER" id="PTHR24121">
    <property type="entry name" value="NO MECHANORECEPTOR POTENTIAL C, ISOFORM D-RELATED"/>
    <property type="match status" value="1"/>
</dbReference>
<dbReference type="InterPro" id="IPR036770">
    <property type="entry name" value="Ankyrin_rpt-contain_sf"/>
</dbReference>
<evidence type="ECO:0000313" key="6">
    <source>
        <dbReference type="Proteomes" id="UP000596742"/>
    </source>
</evidence>
<sequence>MIDAQRVIEITSNLTEEMTFQLLNVSDGNLLHINKYIGSCGTNISCDFSKVPITLENIYHMNLQRILGTTSTSFEEWNALFEVLCAAVNPLDLNELFLIAGLDYGKRRTFSILLDNELGHFLEYSNGKISFKHKTFKDFLTNGSRKHMLFYTNKTKGHTYFSHYYLHVNTSQNLIDIKLLLDITYHVALTYNKSLVNYFLQLNRARLKDCEILNIMARDVNCYETANLIIQLINQSGLNSSNMPSAAFISSANGNRETLRALLENNVQFMSKYNYFVEHTMKGAELVHMCKFVFFCGYSIFHIAAQRGYVEIVDYLLKKYPYMLYEQNNIQLNAFQLAAESGQTKIVKLFLDINSSLADSHSLYYASQQGHDKIVSYLLNYVNDTCLPCNGTMYWLPTLSIRKQLNVTLQFKALDTNSVYFRTLDLIQFDEMSRNTILVDDWRLINCESALNAAVRNGHLRIVKLLLEEKVNALHCTILDGSTPLMTAAKFDQAEIFRYLHDNGAYLSGRCQNNISYEDKIETTELALLKVKTCPENGNLAHLLAIYNSYGIIKYLLRKGFEAWETGDSKGLTPSHYAFCCNSNNFIKLVVFADKYQVHSDLNSKSANGSTPYHSAAVCRSLILSHYVDTSVRTLPDKVDNNNRSILHYGLMQLVSQEDAIQIDRVGKDYFSDLLLRVAINNKHDFMRVDMDGRNILHYAASSGNYWTFLHVLQILKRGDIRVLLYHKDKIGHTPLKEAFNSLTPRQSFQSLKIPFNCSLSDLFSTTCKTNLSVILSTHEYFIFTVSEYLSSTNYFTSRNVKDCMILALNNSRIYPILVLKTYAPTEFNSIASSSTEITTLVAKSDIPVHLIAKYIFNDDNSIRCNETESPLHQLVLNAMSGQDILPLKSFILLLFEKFSSRYLDECYDKDGYNILHRAAMGGNFKTVKLMLTKGMNVSYPTKNDQNVLEVCIYSSPFLKNGHIPSYFINGPRFHILEYVFQSDTSNVSFDRTQTVDFDSTADLIVDNMSKLQNKLKKQLCDNRNIGLLHVAAAKGLLKFVKHVHSIFGSQILRCTDRFNVSSYYLAHIYGQMNIIKLMKRNQIEFETPTKIVQNVLAYNLVSNDLTLSRNDWTCLQDYTFKYIALIRNQAIKCVSRFSVKRLFFTNIYHMNMSALLYKGIRLNFMETNELNVDDENIISRDVIEEIPMKDKEFVQLFAFKHFTEFANTIRRQLLLFNEEDGEFIYRHVQTRGMESKEPLSDYEINELYQAIIHRTYQGFEKLKVRKDLHKEWLHVLIIENIGISFDFLDFRNFITKRIKISWIKYRDVFNLCRHHFVKGLLSRLSVLDINLIFNNEEDCFLVYQYLSMILSGMEDTWHYSLKMLFNDYNEKETVEYIECFFKMTVDRGDDSFIQKLKDFRSLIENTLKNRNLKKRDSLENSFHIVLTKTLKLYTKYFEKAKINGSFELKFLPPSQMWSTNASDNPHMATNTFCGPCSRKEASSSALSWCSDCEEPLCKECVDAHRVIKVSAGHHVVDMEHALSVPGAITSSQQYCDNHTDLFLDLFCTYHDALCCRACMTEYHRNCETIVPIDIASKDIKDSTLLTDLSEELDNIITSSKQIANVRKKHSDSILEQENTLRQTIKKAKDNVIAYVEKLERSLMNDLKERKDAQQAELQTEKEAMLNMEKEAEELKRQISYTTTNGSKKQVFLLLHKVKTGIANMDQQIEKTIRTMHKPILQFKESNSGFTFREQLGNIQLRNDMCSITYISPKLRFAQVLPDPNITYSTLEFENKFDVDTSPQMQITGMTATKDGKLLLCNYRNNSILEYDLSGTFSSSCPLFGAPWDISTVPDEKAQAVTTMPKSSSIRFINAENLKPGKAVELPGNCYGIVATKDKILVGGINEFYILTTEGTHQTTVKVKKPTRMWYMNVVNDNLIYSDQNKVFCVNFDGQEIFVYSSPGLSRPMAIAMDNKSNLYIPGCHSNNIHRVSSSGSYVDTVLGQIDNISNPWAICFDNNSGKLVFANDDGKTICVFKCK</sequence>
<dbReference type="SMART" id="SM00248">
    <property type="entry name" value="ANK"/>
    <property type="match status" value="10"/>
</dbReference>
<feature type="repeat" description="ANK" evidence="1">
    <location>
        <begin position="911"/>
        <end position="943"/>
    </location>
</feature>
<organism evidence="5 6">
    <name type="scientific">Mytilus galloprovincialis</name>
    <name type="common">Mediterranean mussel</name>
    <dbReference type="NCBI Taxonomy" id="29158"/>
    <lineage>
        <taxon>Eukaryota</taxon>
        <taxon>Metazoa</taxon>
        <taxon>Spiralia</taxon>
        <taxon>Lophotrochozoa</taxon>
        <taxon>Mollusca</taxon>
        <taxon>Bivalvia</taxon>
        <taxon>Autobranchia</taxon>
        <taxon>Pteriomorphia</taxon>
        <taxon>Mytilida</taxon>
        <taxon>Mytiloidea</taxon>
        <taxon>Mytilidae</taxon>
        <taxon>Mytilinae</taxon>
        <taxon>Mytilus</taxon>
    </lineage>
</organism>
<dbReference type="OrthoDB" id="5989012at2759"/>
<dbReference type="InterPro" id="IPR002110">
    <property type="entry name" value="Ankyrin_rpt"/>
</dbReference>
<dbReference type="Gene3D" id="3.30.160.60">
    <property type="entry name" value="Classic Zinc Finger"/>
    <property type="match status" value="1"/>
</dbReference>
<keyword evidence="1" id="KW-0040">ANK repeat</keyword>
<dbReference type="Gene3D" id="1.25.40.20">
    <property type="entry name" value="Ankyrin repeat-containing domain"/>
    <property type="match status" value="3"/>
</dbReference>
<evidence type="ECO:0000256" key="1">
    <source>
        <dbReference type="PROSITE-ProRule" id="PRU00023"/>
    </source>
</evidence>
<keyword evidence="2" id="KW-0479">Metal-binding</keyword>
<evidence type="ECO:0000259" key="4">
    <source>
        <dbReference type="PROSITE" id="PS50119"/>
    </source>
</evidence>
<gene>
    <name evidence="5" type="ORF">MGAL_10B081502</name>
</gene>
<feature type="domain" description="B box-type" evidence="4">
    <location>
        <begin position="1469"/>
        <end position="1519"/>
    </location>
</feature>
<keyword evidence="2" id="KW-0863">Zinc-finger</keyword>
<reference evidence="5" key="1">
    <citation type="submission" date="2018-11" db="EMBL/GenBank/DDBJ databases">
        <authorList>
            <person name="Alioto T."/>
            <person name="Alioto T."/>
        </authorList>
    </citation>
    <scope>NUCLEOTIDE SEQUENCE</scope>
</reference>
<feature type="domain" description="B box-type" evidence="4">
    <location>
        <begin position="1531"/>
        <end position="1573"/>
    </location>
</feature>
<dbReference type="SUPFAM" id="SSF63829">
    <property type="entry name" value="Calcium-dependent phosphotriesterase"/>
    <property type="match status" value="1"/>
</dbReference>
<accession>A0A8B6EXZ4</accession>
<dbReference type="SUPFAM" id="SSF48403">
    <property type="entry name" value="Ankyrin repeat"/>
    <property type="match status" value="3"/>
</dbReference>
<dbReference type="InterPro" id="IPR011042">
    <property type="entry name" value="6-blade_b-propeller_TolB-like"/>
</dbReference>